<dbReference type="InterPro" id="IPR015168">
    <property type="entry name" value="SsuA/THI5"/>
</dbReference>
<dbReference type="Gene3D" id="3.40.190.10">
    <property type="entry name" value="Periplasmic binding protein-like II"/>
    <property type="match status" value="2"/>
</dbReference>
<evidence type="ECO:0000313" key="13">
    <source>
        <dbReference type="EMBL" id="MFC0201235.1"/>
    </source>
</evidence>
<keyword evidence="9" id="KW-0408">Iron</keyword>
<dbReference type="Pfam" id="PF09084">
    <property type="entry name" value="NMT1"/>
    <property type="match status" value="1"/>
</dbReference>
<evidence type="ECO:0000256" key="8">
    <source>
        <dbReference type="ARBA" id="ARBA00022977"/>
    </source>
</evidence>
<evidence type="ECO:0000259" key="12">
    <source>
        <dbReference type="Pfam" id="PF09084"/>
    </source>
</evidence>
<dbReference type="PANTHER" id="PTHR31528:SF1">
    <property type="entry name" value="4-AMINO-5-HYDROXYMETHYL-2-METHYLPYRIMIDINE PHOSPHATE SYNTHASE THI11-RELATED"/>
    <property type="match status" value="1"/>
</dbReference>
<comment type="catalytic activity">
    <reaction evidence="11">
        <text>N(6)-(pyridoxal phosphate)-L-lysyl-[4-amino-5-hydroxymethyl-2-methylpyrimidine phosphate synthase] + L-histidyl-[4-amino-5-hydroxymethyl-2-methylpyrimidine phosphate synthase] + 2 Fe(3+) + 4 H2O = L-lysyl-[4-amino-5-hydroxymethyl-2-methylpyrimidine phosphate synthase] + (2S)-2-amino-5-hydroxy-4-oxopentanoyl-[4-amino-5-hydroxymethyl-2-methylpyrimidine phosphate synthase] + 4-amino-2-methyl-5-(phosphooxymethyl)pyrimidine + 3-oxopropanoate + 2 Fe(2+) + 2 H(+)</text>
        <dbReference type="Rhea" id="RHEA:65756"/>
        <dbReference type="Rhea" id="RHEA-COMP:16892"/>
        <dbReference type="Rhea" id="RHEA-COMP:16893"/>
        <dbReference type="Rhea" id="RHEA-COMP:16894"/>
        <dbReference type="Rhea" id="RHEA-COMP:16895"/>
        <dbReference type="ChEBI" id="CHEBI:15377"/>
        <dbReference type="ChEBI" id="CHEBI:15378"/>
        <dbReference type="ChEBI" id="CHEBI:29033"/>
        <dbReference type="ChEBI" id="CHEBI:29034"/>
        <dbReference type="ChEBI" id="CHEBI:29969"/>
        <dbReference type="ChEBI" id="CHEBI:29979"/>
        <dbReference type="ChEBI" id="CHEBI:33190"/>
        <dbReference type="ChEBI" id="CHEBI:58354"/>
        <dbReference type="ChEBI" id="CHEBI:143915"/>
        <dbReference type="ChEBI" id="CHEBI:157692"/>
    </reaction>
    <physiologicalReaction direction="left-to-right" evidence="11">
        <dbReference type="Rhea" id="RHEA:65757"/>
    </physiologicalReaction>
</comment>
<comment type="function">
    <text evidence="1">Responsible for the formation of the pyrimidine heterocycle in the thiamine biosynthesis pathway. Catalyzes the formation of hydroxymethylpyrimidine phosphate (HMP-P) from histidine and pyridoxal phosphate (PLP). The protein uses PLP and the active site histidine to form HMP-P, generating an inactive enzyme. The enzyme can only undergo a single turnover, which suggests it is a suicide enzyme.</text>
</comment>
<dbReference type="RefSeq" id="WP_265508289.1">
    <property type="nucleotide sequence ID" value="NZ_JAOTBE010000067.1"/>
</dbReference>
<comment type="pathway">
    <text evidence="2">Cofactor biosynthesis; thiamine diphosphate biosynthesis.</text>
</comment>
<keyword evidence="7" id="KW-0663">Pyridoxal phosphate</keyword>
<organism evidence="13 14">
    <name type="scientific">Paracoccus rhizosphaerae</name>
    <dbReference type="NCBI Taxonomy" id="1133347"/>
    <lineage>
        <taxon>Bacteria</taxon>
        <taxon>Pseudomonadati</taxon>
        <taxon>Pseudomonadota</taxon>
        <taxon>Alphaproteobacteria</taxon>
        <taxon>Rhodobacterales</taxon>
        <taxon>Paracoccaceae</taxon>
        <taxon>Paracoccus</taxon>
    </lineage>
</organism>
<comment type="subunit">
    <text evidence="4">Homodimer.</text>
</comment>
<reference evidence="13 14" key="1">
    <citation type="submission" date="2024-09" db="EMBL/GenBank/DDBJ databases">
        <authorList>
            <person name="Sun Q."/>
            <person name="Mori K."/>
        </authorList>
    </citation>
    <scope>NUCLEOTIDE SEQUENCE [LARGE SCALE GENOMIC DNA]</scope>
    <source>
        <strain evidence="13 14">CCM 7904</strain>
    </source>
</reference>
<dbReference type="InterPro" id="IPR027939">
    <property type="entry name" value="NMT1/THI5"/>
</dbReference>
<sequence>MHRYHVTATGHSLNYLPEYVATEQGFFANEGLTVTASVPRPWDLVLDDLRGGRADAALGGIWVPSMYLGRSTRFIPFAQIANRAPLALVGREDAAAISWQAMRGRTVLMKGSNGASVGLYMKMLLREEGVDPAELNYIQDLDGAMLSELFLGGMGDYLVIDYSGALKLAASGGCRVVQAFPISGGGIPWSVYYAPEGADIARQAAFCRALGRAMTWIRETDPEDYADFLAATFPNLPLDILLRVTRDYVSCGMWTSPRINPHGYSRWQAGIAQGHLVPRPIAYNDLVDPRPTEELA</sequence>
<feature type="domain" description="SsuA/THI5-like" evidence="12">
    <location>
        <begin position="14"/>
        <end position="149"/>
    </location>
</feature>
<keyword evidence="5" id="KW-0808">Transferase</keyword>
<evidence type="ECO:0000256" key="11">
    <source>
        <dbReference type="ARBA" id="ARBA00048179"/>
    </source>
</evidence>
<dbReference type="SUPFAM" id="SSF53850">
    <property type="entry name" value="Periplasmic binding protein-like II"/>
    <property type="match status" value="1"/>
</dbReference>
<evidence type="ECO:0000256" key="1">
    <source>
        <dbReference type="ARBA" id="ARBA00003469"/>
    </source>
</evidence>
<proteinExistence type="inferred from homology"/>
<evidence type="ECO:0000256" key="10">
    <source>
        <dbReference type="ARBA" id="ARBA00033171"/>
    </source>
</evidence>
<keyword evidence="14" id="KW-1185">Reference proteome</keyword>
<keyword evidence="8" id="KW-0784">Thiamine biosynthesis</keyword>
<protein>
    <recommendedName>
        <fullName evidence="10">Thiamine pyrimidine synthase</fullName>
    </recommendedName>
</protein>
<evidence type="ECO:0000256" key="3">
    <source>
        <dbReference type="ARBA" id="ARBA00009406"/>
    </source>
</evidence>
<accession>A0ABV6CKH2</accession>
<comment type="caution">
    <text evidence="13">The sequence shown here is derived from an EMBL/GenBank/DDBJ whole genome shotgun (WGS) entry which is preliminary data.</text>
</comment>
<keyword evidence="6" id="KW-0479">Metal-binding</keyword>
<evidence type="ECO:0000313" key="14">
    <source>
        <dbReference type="Proteomes" id="UP001589795"/>
    </source>
</evidence>
<evidence type="ECO:0000256" key="4">
    <source>
        <dbReference type="ARBA" id="ARBA00011738"/>
    </source>
</evidence>
<name>A0ABV6CKH2_9RHOB</name>
<dbReference type="PANTHER" id="PTHR31528">
    <property type="entry name" value="4-AMINO-5-HYDROXYMETHYL-2-METHYLPYRIMIDINE PHOSPHATE SYNTHASE THI11-RELATED"/>
    <property type="match status" value="1"/>
</dbReference>
<evidence type="ECO:0000256" key="7">
    <source>
        <dbReference type="ARBA" id="ARBA00022898"/>
    </source>
</evidence>
<comment type="similarity">
    <text evidence="3">Belongs to the NMT1/THI5 family.</text>
</comment>
<evidence type="ECO:0000256" key="6">
    <source>
        <dbReference type="ARBA" id="ARBA00022723"/>
    </source>
</evidence>
<dbReference type="EMBL" id="JBHLWQ010000123">
    <property type="protein sequence ID" value="MFC0201235.1"/>
    <property type="molecule type" value="Genomic_DNA"/>
</dbReference>
<evidence type="ECO:0000256" key="5">
    <source>
        <dbReference type="ARBA" id="ARBA00022679"/>
    </source>
</evidence>
<evidence type="ECO:0000256" key="9">
    <source>
        <dbReference type="ARBA" id="ARBA00023004"/>
    </source>
</evidence>
<evidence type="ECO:0000256" key="2">
    <source>
        <dbReference type="ARBA" id="ARBA00004948"/>
    </source>
</evidence>
<dbReference type="Proteomes" id="UP001589795">
    <property type="component" value="Unassembled WGS sequence"/>
</dbReference>
<gene>
    <name evidence="13" type="ORF">ACFFIZ_13210</name>
</gene>